<reference evidence="3 4" key="1">
    <citation type="journal article" date="2024" name="BMC Genomics">
        <title>Genome assembly of redclaw crayfish (Cherax quadricarinatus) provides insights into its immune adaptation and hypoxia tolerance.</title>
        <authorList>
            <person name="Liu Z."/>
            <person name="Zheng J."/>
            <person name="Li H."/>
            <person name="Fang K."/>
            <person name="Wang S."/>
            <person name="He J."/>
            <person name="Zhou D."/>
            <person name="Weng S."/>
            <person name="Chi M."/>
            <person name="Gu Z."/>
            <person name="He J."/>
            <person name="Li F."/>
            <person name="Wang M."/>
        </authorList>
    </citation>
    <scope>NUCLEOTIDE SEQUENCE [LARGE SCALE GENOMIC DNA]</scope>
    <source>
        <strain evidence="3">ZL_2023a</strain>
    </source>
</reference>
<proteinExistence type="predicted"/>
<evidence type="ECO:0000313" key="4">
    <source>
        <dbReference type="Proteomes" id="UP001445076"/>
    </source>
</evidence>
<keyword evidence="4" id="KW-1185">Reference proteome</keyword>
<dbReference type="Proteomes" id="UP001445076">
    <property type="component" value="Unassembled WGS sequence"/>
</dbReference>
<name>A0AAW0WHK9_CHEQU</name>
<keyword evidence="1" id="KW-0175">Coiled coil</keyword>
<evidence type="ECO:0000313" key="3">
    <source>
        <dbReference type="EMBL" id="KAK8731715.1"/>
    </source>
</evidence>
<accession>A0AAW0WHK9</accession>
<protein>
    <submittedName>
        <fullName evidence="3">Uncharacterized protein</fullName>
    </submittedName>
</protein>
<feature type="compositionally biased region" description="Low complexity" evidence="2">
    <location>
        <begin position="100"/>
        <end position="109"/>
    </location>
</feature>
<evidence type="ECO:0000256" key="1">
    <source>
        <dbReference type="SAM" id="Coils"/>
    </source>
</evidence>
<comment type="caution">
    <text evidence="3">The sequence shown here is derived from an EMBL/GenBank/DDBJ whole genome shotgun (WGS) entry which is preliminary data.</text>
</comment>
<dbReference type="EMBL" id="JARKIK010000060">
    <property type="protein sequence ID" value="KAK8731715.1"/>
    <property type="molecule type" value="Genomic_DNA"/>
</dbReference>
<feature type="coiled-coil region" evidence="1">
    <location>
        <begin position="38"/>
        <end position="73"/>
    </location>
</feature>
<sequence length="109" mass="12369">MALFSGGGTTGDKPKLNLQDIRYEEEQELQQVAWRFMKKRDKERKAREAKEQARAEKEKLKAQKKALKDLQKSGAKKTVITPLLEKDMQMAESGTEDNDTLTTLLTEAG</sequence>
<dbReference type="AlphaFoldDB" id="A0AAW0WHK9"/>
<evidence type="ECO:0000256" key="2">
    <source>
        <dbReference type="SAM" id="MobiDB-lite"/>
    </source>
</evidence>
<organism evidence="3 4">
    <name type="scientific">Cherax quadricarinatus</name>
    <name type="common">Australian red claw crayfish</name>
    <dbReference type="NCBI Taxonomy" id="27406"/>
    <lineage>
        <taxon>Eukaryota</taxon>
        <taxon>Metazoa</taxon>
        <taxon>Ecdysozoa</taxon>
        <taxon>Arthropoda</taxon>
        <taxon>Crustacea</taxon>
        <taxon>Multicrustacea</taxon>
        <taxon>Malacostraca</taxon>
        <taxon>Eumalacostraca</taxon>
        <taxon>Eucarida</taxon>
        <taxon>Decapoda</taxon>
        <taxon>Pleocyemata</taxon>
        <taxon>Astacidea</taxon>
        <taxon>Parastacoidea</taxon>
        <taxon>Parastacidae</taxon>
        <taxon>Cherax</taxon>
    </lineage>
</organism>
<feature type="region of interest" description="Disordered" evidence="2">
    <location>
        <begin position="90"/>
        <end position="109"/>
    </location>
</feature>
<gene>
    <name evidence="3" type="ORF">OTU49_007437</name>
</gene>
<feature type="non-terminal residue" evidence="3">
    <location>
        <position position="109"/>
    </location>
</feature>